<dbReference type="Proteomes" id="UP000828941">
    <property type="component" value="Chromosome 3"/>
</dbReference>
<organism evidence="1 2">
    <name type="scientific">Bauhinia variegata</name>
    <name type="common">Purple orchid tree</name>
    <name type="synonym">Phanera variegata</name>
    <dbReference type="NCBI Taxonomy" id="167791"/>
    <lineage>
        <taxon>Eukaryota</taxon>
        <taxon>Viridiplantae</taxon>
        <taxon>Streptophyta</taxon>
        <taxon>Embryophyta</taxon>
        <taxon>Tracheophyta</taxon>
        <taxon>Spermatophyta</taxon>
        <taxon>Magnoliopsida</taxon>
        <taxon>eudicotyledons</taxon>
        <taxon>Gunneridae</taxon>
        <taxon>Pentapetalae</taxon>
        <taxon>rosids</taxon>
        <taxon>fabids</taxon>
        <taxon>Fabales</taxon>
        <taxon>Fabaceae</taxon>
        <taxon>Cercidoideae</taxon>
        <taxon>Cercideae</taxon>
        <taxon>Bauhiniinae</taxon>
        <taxon>Bauhinia</taxon>
    </lineage>
</organism>
<dbReference type="EMBL" id="CM039428">
    <property type="protein sequence ID" value="KAI4351975.1"/>
    <property type="molecule type" value="Genomic_DNA"/>
</dbReference>
<evidence type="ECO:0000313" key="1">
    <source>
        <dbReference type="EMBL" id="KAI4351975.1"/>
    </source>
</evidence>
<gene>
    <name evidence="1" type="ORF">L6164_006273</name>
</gene>
<evidence type="ECO:0000313" key="2">
    <source>
        <dbReference type="Proteomes" id="UP000828941"/>
    </source>
</evidence>
<proteinExistence type="predicted"/>
<protein>
    <submittedName>
        <fullName evidence="1">Uncharacterized protein</fullName>
    </submittedName>
</protein>
<accession>A0ACB9PUH6</accession>
<sequence>MGMNLSLLKRLVRMHNLVRDMGKEIVREESPLEPGKRSRLWHQQDVLEVLTKNTGSSRIQGMLVDLPDQSMVHCDITFQKMKNLRVLIVRNVQSFGSLQHLPNNLRVDDLMEHLSFLLPSMVVAVFNPSRNLLSLQEPLKNITQIGTEKCSGVCLYKEGKKIFNISFINSVFLDSNLAYEEVDAALGISKKELSTSINHQIPKSYETETDTESKGKGLLLVDSSNDEEILDDRYIKLLLEDNFCDKAETIHIQVPEEIANEEFSQIKDNMEAFYASIEAESSASPILQETLSTRPSEETQKKLQSLRDFMLKKFCVLLHPGRYGHMKNVLDNLLSLSPEDGISRSMKSAMLQLSTSFSQWSSDYNDASLKLESATAILSNAEKLQEYLETNVKEFREAETFQKVVHDRLADLEAKKRELEEQINPIKEMLQLSTSFSQWSSNDNDASRKLEFATAILSNAEKLQEDLETNIKEFSEVATFYNVVCSRVVSLEARERELEEQINAIKADIADLKLARDEVEHRKIEVFDNGRIITDEADDLRNKLPRMKAEQELARTTQANIESEWSKLVQQFIGDFV</sequence>
<comment type="caution">
    <text evidence="1">The sequence shown here is derived from an EMBL/GenBank/DDBJ whole genome shotgun (WGS) entry which is preliminary data.</text>
</comment>
<reference evidence="1 2" key="1">
    <citation type="journal article" date="2022" name="DNA Res.">
        <title>Chromosomal-level genome assembly of the orchid tree Bauhinia variegata (Leguminosae; Cercidoideae) supports the allotetraploid origin hypothesis of Bauhinia.</title>
        <authorList>
            <person name="Zhong Y."/>
            <person name="Chen Y."/>
            <person name="Zheng D."/>
            <person name="Pang J."/>
            <person name="Liu Y."/>
            <person name="Luo S."/>
            <person name="Meng S."/>
            <person name="Qian L."/>
            <person name="Wei D."/>
            <person name="Dai S."/>
            <person name="Zhou R."/>
        </authorList>
    </citation>
    <scope>NUCLEOTIDE SEQUENCE [LARGE SCALE GENOMIC DNA]</scope>
    <source>
        <strain evidence="1">BV-YZ2020</strain>
    </source>
</reference>
<name>A0ACB9PUH6_BAUVA</name>
<keyword evidence="2" id="KW-1185">Reference proteome</keyword>